<keyword evidence="1" id="KW-0472">Membrane</keyword>
<reference evidence="2" key="1">
    <citation type="submission" date="2013-07" db="EMBL/GenBank/DDBJ databases">
        <authorList>
            <person name="Geib S."/>
        </authorList>
    </citation>
    <scope>NUCLEOTIDE SEQUENCE</scope>
</reference>
<dbReference type="EMBL" id="GAMC01020499">
    <property type="protein sequence ID" value="JAB86056.1"/>
    <property type="molecule type" value="mRNA"/>
</dbReference>
<evidence type="ECO:0000313" key="2">
    <source>
        <dbReference type="EMBL" id="JAB86060.1"/>
    </source>
</evidence>
<dbReference type="EMBL" id="GAMC01020495">
    <property type="protein sequence ID" value="JAB86060.1"/>
    <property type="molecule type" value="mRNA"/>
</dbReference>
<reference evidence="2" key="2">
    <citation type="journal article" date="2014" name="BMC Genomics">
        <title>A genomic perspective to assessing quality of mass-reared SIT flies used in Mediterranean fruit fly (Ceratitis capitata) eradication in California.</title>
        <authorList>
            <person name="Calla B."/>
            <person name="Hall B."/>
            <person name="Hou S."/>
            <person name="Geib S.M."/>
        </authorList>
    </citation>
    <scope>NUCLEOTIDE SEQUENCE</scope>
</reference>
<proteinExistence type="evidence at transcript level"/>
<dbReference type="EMBL" id="GAMC01020501">
    <property type="protein sequence ID" value="JAB86054.1"/>
    <property type="molecule type" value="mRNA"/>
</dbReference>
<feature type="transmembrane region" description="Helical" evidence="1">
    <location>
        <begin position="36"/>
        <end position="59"/>
    </location>
</feature>
<evidence type="ECO:0000256" key="1">
    <source>
        <dbReference type="SAM" id="Phobius"/>
    </source>
</evidence>
<keyword evidence="1" id="KW-1133">Transmembrane helix</keyword>
<keyword evidence="1" id="KW-0812">Transmembrane</keyword>
<protein>
    <submittedName>
        <fullName evidence="2">Uncharacterized protein</fullName>
    </submittedName>
</protein>
<dbReference type="EMBL" id="GAMC01020491">
    <property type="protein sequence ID" value="JAB86064.1"/>
    <property type="molecule type" value="mRNA"/>
</dbReference>
<dbReference type="EMBL" id="GAMC01020503">
    <property type="protein sequence ID" value="JAB86052.1"/>
    <property type="molecule type" value="mRNA"/>
</dbReference>
<accession>W8ADF2</accession>
<name>W8ADF2_CERCA</name>
<organism evidence="2">
    <name type="scientific">Ceratitis capitata</name>
    <name type="common">Mediterranean fruit fly</name>
    <name type="synonym">Tephritis capitata</name>
    <dbReference type="NCBI Taxonomy" id="7213"/>
    <lineage>
        <taxon>Eukaryota</taxon>
        <taxon>Metazoa</taxon>
        <taxon>Ecdysozoa</taxon>
        <taxon>Arthropoda</taxon>
        <taxon>Hexapoda</taxon>
        <taxon>Insecta</taxon>
        <taxon>Pterygota</taxon>
        <taxon>Neoptera</taxon>
        <taxon>Endopterygota</taxon>
        <taxon>Diptera</taxon>
        <taxon>Brachycera</taxon>
        <taxon>Muscomorpha</taxon>
        <taxon>Tephritoidea</taxon>
        <taxon>Tephritidae</taxon>
        <taxon>Ceratitis</taxon>
        <taxon>Ceratitis</taxon>
    </lineage>
</organism>
<dbReference type="EMBL" id="GAMC01020497">
    <property type="protein sequence ID" value="JAB86058.1"/>
    <property type="molecule type" value="mRNA"/>
</dbReference>
<dbReference type="AlphaFoldDB" id="W8ADF2"/>
<sequence>MYVCMDVGFRNTVAWNEFLIQKIFRKFRNYLAARRFVSGVVGVGGFIAALIGLAVAALAGGGSRGCGPSASPTTVTATGRFSVAIRSVLSLRDVEPARLNIPDKRPRKSFLLARISLATLISESDP</sequence>
<dbReference type="EMBL" id="GAMC01020493">
    <property type="protein sequence ID" value="JAB86062.1"/>
    <property type="molecule type" value="mRNA"/>
</dbReference>